<dbReference type="SUPFAM" id="SSF55961">
    <property type="entry name" value="Bet v1-like"/>
    <property type="match status" value="1"/>
</dbReference>
<dbReference type="GeneID" id="66852508"/>
<name>A0ABY3ZEW5_STRRM</name>
<dbReference type="Gene3D" id="3.30.530.20">
    <property type="match status" value="1"/>
</dbReference>
<dbReference type="RefSeq" id="WP_003980639.1">
    <property type="nucleotide sequence ID" value="NZ_CP043497.1"/>
</dbReference>
<sequence>MPEAFAGAVIPAPVATVWHVVRDFGGLATWQPAVAGCVLAEAEAPDRVGCVRTLSMADGETVVESLLALDDHRRSLTYGIVSSPYAVQSYRATMRVVPLTATDETFVAWSVDFDCDRSNTDELTETFRTGILTAGLRGLAEHCRRL</sequence>
<dbReference type="InterPro" id="IPR023393">
    <property type="entry name" value="START-like_dom_sf"/>
</dbReference>
<proteinExistence type="predicted"/>
<dbReference type="Pfam" id="PF10604">
    <property type="entry name" value="Polyketide_cyc2"/>
    <property type="match status" value="1"/>
</dbReference>
<dbReference type="EMBL" id="CP094298">
    <property type="protein sequence ID" value="UNZ08341.1"/>
    <property type="molecule type" value="Genomic_DNA"/>
</dbReference>
<organism evidence="1 2">
    <name type="scientific">Streptomyces rimosus subsp. rimosus</name>
    <dbReference type="NCBI Taxonomy" id="132474"/>
    <lineage>
        <taxon>Bacteria</taxon>
        <taxon>Bacillati</taxon>
        <taxon>Actinomycetota</taxon>
        <taxon>Actinomycetes</taxon>
        <taxon>Kitasatosporales</taxon>
        <taxon>Streptomycetaceae</taxon>
        <taxon>Streptomyces</taxon>
    </lineage>
</organism>
<dbReference type="PANTHER" id="PTHR39332">
    <property type="entry name" value="BLL4707 PROTEIN"/>
    <property type="match status" value="1"/>
</dbReference>
<dbReference type="CDD" id="cd07821">
    <property type="entry name" value="PYR_PYL_RCAR_like"/>
    <property type="match status" value="1"/>
</dbReference>
<evidence type="ECO:0000313" key="1">
    <source>
        <dbReference type="EMBL" id="UNZ08341.1"/>
    </source>
</evidence>
<gene>
    <name evidence="1" type="ORF">SRIMR7_39930</name>
</gene>
<evidence type="ECO:0000313" key="2">
    <source>
        <dbReference type="Proteomes" id="UP000829494"/>
    </source>
</evidence>
<reference evidence="1 2" key="1">
    <citation type="submission" date="2022-03" db="EMBL/GenBank/DDBJ databases">
        <title>Complete genome of Streptomyces rimosus ssp. rimosus R7 (=ATCC 10970).</title>
        <authorList>
            <person name="Beganovic S."/>
            <person name="Ruckert C."/>
            <person name="Busche T."/>
            <person name="Kalinowski J."/>
            <person name="Wittmann C."/>
        </authorList>
    </citation>
    <scope>NUCLEOTIDE SEQUENCE [LARGE SCALE GENOMIC DNA]</scope>
    <source>
        <strain evidence="1 2">R7</strain>
    </source>
</reference>
<dbReference type="InterPro" id="IPR019587">
    <property type="entry name" value="Polyketide_cyclase/dehydratase"/>
</dbReference>
<dbReference type="PANTHER" id="PTHR39332:SF7">
    <property type="entry name" value="SRPBCC FAMILY PROTEIN"/>
    <property type="match status" value="1"/>
</dbReference>
<protein>
    <submittedName>
        <fullName evidence="1">Polyketide cyclase / dehydrase and lipid transport</fullName>
    </submittedName>
</protein>
<dbReference type="Proteomes" id="UP000829494">
    <property type="component" value="Chromosome"/>
</dbReference>
<keyword evidence="2" id="KW-1185">Reference proteome</keyword>
<accession>A0ABY3ZEW5</accession>